<organism evidence="1 2">
    <name type="scientific">Austropuccinia psidii MF-1</name>
    <dbReference type="NCBI Taxonomy" id="1389203"/>
    <lineage>
        <taxon>Eukaryota</taxon>
        <taxon>Fungi</taxon>
        <taxon>Dikarya</taxon>
        <taxon>Basidiomycota</taxon>
        <taxon>Pucciniomycotina</taxon>
        <taxon>Pucciniomycetes</taxon>
        <taxon>Pucciniales</taxon>
        <taxon>Sphaerophragmiaceae</taxon>
        <taxon>Austropuccinia</taxon>
    </lineage>
</organism>
<accession>A0A9Q3IYN5</accession>
<gene>
    <name evidence="1" type="ORF">O181_092009</name>
</gene>
<evidence type="ECO:0000313" key="1">
    <source>
        <dbReference type="EMBL" id="MBW0552294.1"/>
    </source>
</evidence>
<evidence type="ECO:0000313" key="2">
    <source>
        <dbReference type="Proteomes" id="UP000765509"/>
    </source>
</evidence>
<keyword evidence="2" id="KW-1185">Reference proteome</keyword>
<dbReference type="Proteomes" id="UP000765509">
    <property type="component" value="Unassembled WGS sequence"/>
</dbReference>
<proteinExistence type="predicted"/>
<sequence length="85" mass="9318">MTAFHLGGRGRDGFDSRTRKKLVSSCVCLSSNCGSWRTGRFAACVHITISQAFSPLPWVLMQSSEFAVECTYATSSDFACARIPF</sequence>
<protein>
    <submittedName>
        <fullName evidence="1">Uncharacterized protein</fullName>
    </submittedName>
</protein>
<comment type="caution">
    <text evidence="1">The sequence shown here is derived from an EMBL/GenBank/DDBJ whole genome shotgun (WGS) entry which is preliminary data.</text>
</comment>
<reference evidence="1" key="1">
    <citation type="submission" date="2021-03" db="EMBL/GenBank/DDBJ databases">
        <title>Draft genome sequence of rust myrtle Austropuccinia psidii MF-1, a brazilian biotype.</title>
        <authorList>
            <person name="Quecine M.C."/>
            <person name="Pachon D.M.R."/>
            <person name="Bonatelli M.L."/>
            <person name="Correr F.H."/>
            <person name="Franceschini L.M."/>
            <person name="Leite T.F."/>
            <person name="Margarido G.R.A."/>
            <person name="Almeida C.A."/>
            <person name="Ferrarezi J.A."/>
            <person name="Labate C.A."/>
        </authorList>
    </citation>
    <scope>NUCLEOTIDE SEQUENCE</scope>
    <source>
        <strain evidence="1">MF-1</strain>
    </source>
</reference>
<dbReference type="EMBL" id="AVOT02058401">
    <property type="protein sequence ID" value="MBW0552294.1"/>
    <property type="molecule type" value="Genomic_DNA"/>
</dbReference>
<dbReference type="AlphaFoldDB" id="A0A9Q3IYN5"/>
<name>A0A9Q3IYN5_9BASI</name>